<evidence type="ECO:0000313" key="1">
    <source>
        <dbReference type="EMBL" id="SFR40649.1"/>
    </source>
</evidence>
<dbReference type="EMBL" id="FOYP01000001">
    <property type="protein sequence ID" value="SFR40649.1"/>
    <property type="molecule type" value="Genomic_DNA"/>
</dbReference>
<accession>A0A1I6GEN6</accession>
<keyword evidence="2" id="KW-1185">Reference proteome</keyword>
<organism evidence="1 2">
    <name type="scientific">Yoonia tamlensis</name>
    <dbReference type="NCBI Taxonomy" id="390270"/>
    <lineage>
        <taxon>Bacteria</taxon>
        <taxon>Pseudomonadati</taxon>
        <taxon>Pseudomonadota</taxon>
        <taxon>Alphaproteobacteria</taxon>
        <taxon>Rhodobacterales</taxon>
        <taxon>Paracoccaceae</taxon>
        <taxon>Yoonia</taxon>
    </lineage>
</organism>
<dbReference type="Proteomes" id="UP000199478">
    <property type="component" value="Unassembled WGS sequence"/>
</dbReference>
<evidence type="ECO:0000313" key="2">
    <source>
        <dbReference type="Proteomes" id="UP000199478"/>
    </source>
</evidence>
<protein>
    <submittedName>
        <fullName evidence="1">Uncharacterized protein</fullName>
    </submittedName>
</protein>
<gene>
    <name evidence="1" type="ORF">SAMN04488005_1534</name>
</gene>
<proteinExistence type="predicted"/>
<dbReference type="AlphaFoldDB" id="A0A1I6GEN6"/>
<dbReference type="RefSeq" id="WP_278246419.1">
    <property type="nucleotide sequence ID" value="NZ_FOYP01000001.1"/>
</dbReference>
<sequence length="42" mass="4704">MITEPAFILFALNLKNTTELSAIVEKDAPKKRTTKRKAKASK</sequence>
<dbReference type="STRING" id="390270.SAMN04488005_1534"/>
<reference evidence="2" key="1">
    <citation type="submission" date="2016-10" db="EMBL/GenBank/DDBJ databases">
        <authorList>
            <person name="Varghese N."/>
            <person name="Submissions S."/>
        </authorList>
    </citation>
    <scope>NUCLEOTIDE SEQUENCE [LARGE SCALE GENOMIC DNA]</scope>
    <source>
        <strain evidence="2">DSM 26879</strain>
    </source>
</reference>
<name>A0A1I6GEN6_9RHOB</name>